<evidence type="ECO:0000313" key="7">
    <source>
        <dbReference type="EMBL" id="EDC9468128.1"/>
    </source>
</evidence>
<dbReference type="EMBL" id="QDOG01000015">
    <property type="protein sequence ID" value="PVL89287.1"/>
    <property type="molecule type" value="Genomic_DNA"/>
</dbReference>
<dbReference type="EMBL" id="DAAFWP010000016">
    <property type="protein sequence ID" value="HAB1804658.1"/>
    <property type="molecule type" value="Genomic_DNA"/>
</dbReference>
<dbReference type="EMBL" id="AAHMZR010000023">
    <property type="protein sequence ID" value="EBY0576680.1"/>
    <property type="molecule type" value="Genomic_DNA"/>
</dbReference>
<organism evidence="24 25">
    <name type="scientific">Salmonella enterica subsp. enterica serovar Agona</name>
    <dbReference type="NCBI Taxonomy" id="58095"/>
    <lineage>
        <taxon>Bacteria</taxon>
        <taxon>Pseudomonadati</taxon>
        <taxon>Pseudomonadota</taxon>
        <taxon>Gammaproteobacteria</taxon>
        <taxon>Enterobacterales</taxon>
        <taxon>Enterobacteriaceae</taxon>
        <taxon>Salmonella</taxon>
    </lineage>
</organism>
<reference evidence="7" key="6">
    <citation type="submission" date="2018-07" db="EMBL/GenBank/DDBJ databases">
        <authorList>
            <consortium name="GenomeTrakr network: Whole genome sequencing for foodborne pathogen traceback"/>
        </authorList>
    </citation>
    <scope>NUCLEOTIDE SEQUENCE</scope>
    <source>
        <strain evidence="7">ADRDL-16-8871</strain>
        <strain evidence="5">FSIS21923161</strain>
    </source>
</reference>
<evidence type="ECO:0000313" key="15">
    <source>
        <dbReference type="EMBL" id="HAB2426461.1"/>
    </source>
</evidence>
<comment type="caution">
    <text evidence="24">The sequence shown here is derived from an EMBL/GenBank/DDBJ whole genome shotgun (WGS) entry which is preliminary data.</text>
</comment>
<evidence type="ECO:0000313" key="13">
    <source>
        <dbReference type="EMBL" id="HAB2060608.1"/>
    </source>
</evidence>
<evidence type="ECO:0000313" key="11">
    <source>
        <dbReference type="EMBL" id="HAB1804658.1"/>
    </source>
</evidence>
<evidence type="ECO:0000313" key="2">
    <source>
        <dbReference type="EMBL" id="EBQ8901913.1"/>
    </source>
</evidence>
<reference evidence="10" key="7">
    <citation type="submission" date="2019-10" db="EMBL/GenBank/DDBJ databases">
        <authorList>
            <consortium name="NCBI Pathogen Detection Project"/>
        </authorList>
    </citation>
    <scope>NUCLEOTIDE SEQUENCE</scope>
    <source>
        <strain evidence="23">10-0327</strain>
        <strain evidence="22">13-0431</strain>
        <strain evidence="10">Salmonella enterica</strain>
    </source>
</reference>
<dbReference type="EMBL" id="AAHVIS010000020">
    <property type="protein sequence ID" value="ECA7463497.1"/>
    <property type="molecule type" value="Genomic_DNA"/>
</dbReference>
<evidence type="ECO:0000313" key="6">
    <source>
        <dbReference type="EMBL" id="ECT6084948.1"/>
    </source>
</evidence>
<dbReference type="EMBL" id="AAMIHC010000022">
    <property type="protein sequence ID" value="EDH6341831.1"/>
    <property type="molecule type" value="Genomic_DNA"/>
</dbReference>
<evidence type="ECO:0000313" key="22">
    <source>
        <dbReference type="EMBL" id="HAE6730412.1"/>
    </source>
</evidence>
<evidence type="ECO:0000313" key="3">
    <source>
        <dbReference type="EMBL" id="EBR0143518.1"/>
    </source>
</evidence>
<evidence type="ECO:0000313" key="9">
    <source>
        <dbReference type="EMBL" id="EDH6341831.1"/>
    </source>
</evidence>
<feature type="compositionally biased region" description="Basic and acidic residues" evidence="1">
    <location>
        <begin position="486"/>
        <end position="495"/>
    </location>
</feature>
<dbReference type="GO" id="GO:0005198">
    <property type="term" value="F:structural molecule activity"/>
    <property type="evidence" value="ECO:0007669"/>
    <property type="project" value="InterPro"/>
</dbReference>
<reference evidence="10" key="1">
    <citation type="journal article" date="2018" name="Genome Biol.">
        <title>SKESA: strategic k-mer extension for scrupulous assemblies.</title>
        <authorList>
            <person name="Souvorov A."/>
            <person name="Agarwala R."/>
            <person name="Lipman D.J."/>
        </authorList>
    </citation>
    <scope>NUCLEOTIDE SEQUENCE</scope>
    <source>
        <strain evidence="23">10-0327</strain>
        <strain evidence="22">13-0431</strain>
        <strain evidence="10">Salmonella enterica</strain>
    </source>
</reference>
<dbReference type="EMBL" id="AALSOQ010000017">
    <property type="protein sequence ID" value="EDC9468128.1"/>
    <property type="molecule type" value="Genomic_DNA"/>
</dbReference>
<feature type="compositionally biased region" description="Polar residues" evidence="1">
    <location>
        <begin position="499"/>
        <end position="510"/>
    </location>
</feature>
<dbReference type="RefSeq" id="WP_000264270.1">
    <property type="nucleotide sequence ID" value="NZ_JALIFW010000016.1"/>
</dbReference>
<dbReference type="EMBL" id="AAKNHU010000019">
    <property type="protein sequence ID" value="ECT6084948.1"/>
    <property type="molecule type" value="Genomic_DNA"/>
</dbReference>
<evidence type="ECO:0000313" key="5">
    <source>
        <dbReference type="EMBL" id="ECA7463497.1"/>
    </source>
</evidence>
<dbReference type="InterPro" id="IPR006429">
    <property type="entry name" value="Phage_lambda_portal"/>
</dbReference>
<evidence type="ECO:0000313" key="12">
    <source>
        <dbReference type="EMBL" id="HAB1884746.1"/>
    </source>
</evidence>
<evidence type="ECO:0000313" key="23">
    <source>
        <dbReference type="EMBL" id="HAF7549159.1"/>
    </source>
</evidence>
<evidence type="ECO:0000313" key="4">
    <source>
        <dbReference type="EMBL" id="EBY0576680.1"/>
    </source>
</evidence>
<dbReference type="Pfam" id="PF05136">
    <property type="entry name" value="Phage_portal_2"/>
    <property type="match status" value="1"/>
</dbReference>
<protein>
    <submittedName>
        <fullName evidence="24">Phage portal protein</fullName>
    </submittedName>
</protein>
<reference evidence="6" key="5">
    <citation type="submission" date="2018-07" db="EMBL/GenBank/DDBJ databases">
        <authorList>
            <consortium name="NARMS: The National Antimicrobial Resistance Monitoring System"/>
        </authorList>
    </citation>
    <scope>NUCLEOTIDE SEQUENCE</scope>
    <source>
        <strain evidence="6">CVM N57313F</strain>
    </source>
</reference>
<dbReference type="EMBL" id="DAAGBW010000014">
    <property type="protein sequence ID" value="HAB2426461.1"/>
    <property type="molecule type" value="Genomic_DNA"/>
</dbReference>
<dbReference type="EMBL" id="DAAGXT010000017">
    <property type="protein sequence ID" value="HAB5023254.1"/>
    <property type="molecule type" value="Genomic_DNA"/>
</dbReference>
<dbReference type="Proteomes" id="UP000245147">
    <property type="component" value="Unassembled WGS sequence"/>
</dbReference>
<evidence type="ECO:0000313" key="10">
    <source>
        <dbReference type="EMBL" id="HAB1572441.1"/>
    </source>
</evidence>
<name>A0A2T9HX30_SALET</name>
<reference evidence="24 25" key="2">
    <citation type="submission" date="2018-04" db="EMBL/GenBank/DDBJ databases">
        <title>Serotype diversity and antimicrobial resistance among Salmonella enterica isolated from patients at an equine referral hospital.</title>
        <authorList>
            <person name="Leon I.M."/>
            <person name="Lawhon S.D."/>
            <person name="Norman K.N."/>
            <person name="Threadgill D.S."/>
            <person name="Ohta N."/>
            <person name="Vinasco J."/>
            <person name="Scott H.M."/>
        </authorList>
    </citation>
    <scope>NUCLEOTIDE SEQUENCE [LARGE SCALE GENOMIC DNA]</scope>
    <source>
        <strain evidence="24 25">167</strain>
    </source>
</reference>
<reference evidence="2" key="3">
    <citation type="submission" date="2018-05" db="EMBL/GenBank/DDBJ databases">
        <authorList>
            <person name="Ashton P.M."/>
            <person name="Dallman T."/>
            <person name="Nair S."/>
            <person name="De Pinna E."/>
            <person name="Peters T."/>
            <person name="Grant K."/>
        </authorList>
    </citation>
    <scope>NUCLEOTIDE SEQUENCE</scope>
    <source>
        <strain evidence="4">152447</strain>
        <strain evidence="2">208936</strain>
        <strain evidence="9">369915</strain>
        <strain evidence="3">428140</strain>
    </source>
</reference>
<evidence type="ECO:0000313" key="21">
    <source>
        <dbReference type="EMBL" id="HAE1458867.1"/>
    </source>
</evidence>
<evidence type="ECO:0000313" key="16">
    <source>
        <dbReference type="EMBL" id="HAB5023254.1"/>
    </source>
</evidence>
<dbReference type="EMBL" id="DAAQWY010000017">
    <property type="protein sequence ID" value="HAE1220574.1"/>
    <property type="molecule type" value="Genomic_DNA"/>
</dbReference>
<sequence length="510" mass="57111">MWFKNKKAEPKTKKEVPTIKGDIRTKERLIKNPTFKRSLGSAMTTKQAIDTALGLGASFVTADVNGLINRSLASMVIASRDLSINNPIAKKYFTETASGVVGSQGIYVRPDVHLYEDEQENIRISQELESRFYDWCDNPDRFDINGVLDFSTFQNLVEKERAIGGEIFIRIHNINGNIKIELINGIRCPTNNNMLFADGHYISNGIEYKDGKPIAYYFMRYNPITYSYDYANPERVDASEILHYFQQEFQCNQERGIPDLVCAEPLLSELDSFLEASLVTKKVGSAVMGFIENDASESDDISLDDGTPNYFDNEALEPGALVELQPGQRLKDFSPKAATDGISEYVDQQMTLISMGLGITRQTLTGDTSSASYSASRLSDKIQQNTYASRTNLLKVKVLKPLYRLWLRQELLNNSNEMGLKFSDFNALLEAQYHTQRPVSLDPLKDAQYAVMMLDAGLASKAEIIAESGRDPAVVLAQIAKEKEDAQLQEVKQDEQGSETETNQTPDEGN</sequence>
<dbReference type="EMBL" id="DAAHEN010000017">
    <property type="protein sequence ID" value="HAB5771404.1"/>
    <property type="molecule type" value="Genomic_DNA"/>
</dbReference>
<evidence type="ECO:0000313" key="17">
    <source>
        <dbReference type="EMBL" id="HAB5771404.1"/>
    </source>
</evidence>
<accession>A0A2T9HX30</accession>
<feature type="region of interest" description="Disordered" evidence="1">
    <location>
        <begin position="486"/>
        <end position="510"/>
    </location>
</feature>
<dbReference type="GO" id="GO:0019068">
    <property type="term" value="P:virion assembly"/>
    <property type="evidence" value="ECO:0007669"/>
    <property type="project" value="InterPro"/>
</dbReference>
<reference evidence="8" key="4">
    <citation type="submission" date="2018-07" db="EMBL/GenBank/DDBJ databases">
        <authorList>
            <consortium name="PulseNet: The National Subtyping Network for Foodborne Disease Surveillance"/>
            <person name="Tarr C.L."/>
            <person name="Trees E."/>
            <person name="Katz L.S."/>
            <person name="Carleton-Romer H.A."/>
            <person name="Stroika S."/>
            <person name="Kucerova Z."/>
            <person name="Roache K.F."/>
            <person name="Sabol A.L."/>
            <person name="Besser J."/>
            <person name="Gerner-Smidt P."/>
        </authorList>
    </citation>
    <scope>NUCLEOTIDE SEQUENCE</scope>
    <source>
        <strain evidence="8">PNUSAS011364</strain>
    </source>
</reference>
<evidence type="ECO:0000313" key="20">
    <source>
        <dbReference type="EMBL" id="HAE1220574.1"/>
    </source>
</evidence>
<evidence type="ECO:0000313" key="8">
    <source>
        <dbReference type="EMBL" id="EDG5798384.1"/>
    </source>
</evidence>
<dbReference type="EMBL" id="DAAHHO010000015">
    <property type="protein sequence ID" value="HAB6238648.1"/>
    <property type="molecule type" value="Genomic_DNA"/>
</dbReference>
<dbReference type="EMBL" id="DAAFXG010000016">
    <property type="protein sequence ID" value="HAB1884746.1"/>
    <property type="molecule type" value="Genomic_DNA"/>
</dbReference>
<evidence type="ECO:0000313" key="14">
    <source>
        <dbReference type="EMBL" id="HAB2371894.1"/>
    </source>
</evidence>
<dbReference type="EMBL" id="AAMEQR010000012">
    <property type="protein sequence ID" value="EDG5798384.1"/>
    <property type="molecule type" value="Genomic_DNA"/>
</dbReference>
<dbReference type="EMBL" id="AAGQWK010000019">
    <property type="protein sequence ID" value="EBR0143518.1"/>
    <property type="molecule type" value="Genomic_DNA"/>
</dbReference>
<evidence type="ECO:0000313" key="25">
    <source>
        <dbReference type="Proteomes" id="UP000245147"/>
    </source>
</evidence>
<gene>
    <name evidence="6" type="ORF">A3Z75_15775</name>
    <name evidence="8" type="ORF">B7643_17020</name>
    <name evidence="7" type="ORF">BH418_15640</name>
    <name evidence="24" type="ORF">C4792_21255</name>
    <name evidence="9" type="ORF">CB381_18205</name>
    <name evidence="2" type="ORF">DKS77_14155</name>
    <name evidence="3" type="ORF">DNV88_18375</name>
    <name evidence="4" type="ORF">DUR08_17205</name>
    <name evidence="5" type="ORF">EPK73_14545</name>
    <name evidence="20" type="ORF">G2913_20920</name>
    <name evidence="21" type="ORF">G3A30_20945</name>
    <name evidence="22" type="ORF">G4K93_004299</name>
    <name evidence="23" type="ORF">G9257_004665</name>
    <name evidence="16" type="ORF">GB020_20710</name>
    <name evidence="15" type="ORF">GB182_20980</name>
    <name evidence="18" type="ORF">GB352_20675</name>
    <name evidence="14" type="ORF">GB356_20975</name>
    <name evidence="19" type="ORF">GB394_21015</name>
    <name evidence="13" type="ORF">GB613_18435</name>
    <name evidence="17" type="ORF">GBS17_20980</name>
    <name evidence="10" type="ORF">GBX08_21010</name>
    <name evidence="11" type="ORF">GBY12_20690</name>
    <name evidence="12" type="ORF">GBY78_21015</name>
</gene>
<dbReference type="EMBL" id="DAAGBK010000014">
    <property type="protein sequence ID" value="HAB2371894.1"/>
    <property type="molecule type" value="Genomic_DNA"/>
</dbReference>
<dbReference type="EMBL" id="DAAFYT010000056">
    <property type="protein sequence ID" value="HAB2060608.1"/>
    <property type="molecule type" value="Genomic_DNA"/>
</dbReference>
<evidence type="ECO:0000313" key="18">
    <source>
        <dbReference type="EMBL" id="HAB5941841.1"/>
    </source>
</evidence>
<dbReference type="AlphaFoldDB" id="A0A2T9HX30"/>
<dbReference type="EMBL" id="DAARAE010000166">
    <property type="protein sequence ID" value="HAE1458867.1"/>
    <property type="molecule type" value="Genomic_DNA"/>
</dbReference>
<dbReference type="EMBL" id="AAGQKS010000020">
    <property type="protein sequence ID" value="EBQ8901913.1"/>
    <property type="molecule type" value="Genomic_DNA"/>
</dbReference>
<proteinExistence type="predicted"/>
<dbReference type="EMBL" id="DAAFUE010000014">
    <property type="protein sequence ID" value="HAB1572441.1"/>
    <property type="molecule type" value="Genomic_DNA"/>
</dbReference>
<evidence type="ECO:0000313" key="19">
    <source>
        <dbReference type="EMBL" id="HAB6238648.1"/>
    </source>
</evidence>
<dbReference type="EMBL" id="DAAWDN010000138">
    <property type="protein sequence ID" value="HAF7549159.1"/>
    <property type="molecule type" value="Genomic_DNA"/>
</dbReference>
<evidence type="ECO:0000313" key="24">
    <source>
        <dbReference type="EMBL" id="PVL89287.1"/>
    </source>
</evidence>
<dbReference type="NCBIfam" id="TIGR01539">
    <property type="entry name" value="portal_lambda"/>
    <property type="match status" value="1"/>
</dbReference>
<evidence type="ECO:0000256" key="1">
    <source>
        <dbReference type="SAM" id="MobiDB-lite"/>
    </source>
</evidence>
<dbReference type="EMBL" id="DAAHFX010000017">
    <property type="protein sequence ID" value="HAB5941841.1"/>
    <property type="molecule type" value="Genomic_DNA"/>
</dbReference>
<dbReference type="EMBL" id="DAASRO010000016">
    <property type="protein sequence ID" value="HAE6730412.1"/>
    <property type="molecule type" value="Genomic_DNA"/>
</dbReference>